<dbReference type="CTD" id="36343983"/>
<dbReference type="GeneID" id="36343983"/>
<proteinExistence type="predicted"/>
<dbReference type="Proteomes" id="UP000019149">
    <property type="component" value="Unassembled WGS sequence"/>
</dbReference>
<dbReference type="RefSeq" id="XP_024348058.1">
    <property type="nucleotide sequence ID" value="XM_024497517.1"/>
</dbReference>
<protein>
    <submittedName>
        <fullName evidence="1">Uncharacterized protein</fullName>
    </submittedName>
</protein>
<dbReference type="AlphaFoldDB" id="W6UFE5"/>
<reference evidence="1 2" key="1">
    <citation type="journal article" date="2013" name="Nat. Genet.">
        <title>The genome of the hydatid tapeworm Echinococcus granulosus.</title>
        <authorList>
            <person name="Zheng H."/>
            <person name="Zhang W."/>
            <person name="Zhang L."/>
            <person name="Zhang Z."/>
            <person name="Li J."/>
            <person name="Lu G."/>
            <person name="Zhu Y."/>
            <person name="Wang Y."/>
            <person name="Huang Y."/>
            <person name="Liu J."/>
            <person name="Kang H."/>
            <person name="Chen J."/>
            <person name="Wang L."/>
            <person name="Chen A."/>
            <person name="Yu S."/>
            <person name="Gao Z."/>
            <person name="Jin L."/>
            <person name="Gu W."/>
            <person name="Wang Z."/>
            <person name="Zhao L."/>
            <person name="Shi B."/>
            <person name="Wen H."/>
            <person name="Lin R."/>
            <person name="Jones M.K."/>
            <person name="Brejova B."/>
            <person name="Vinar T."/>
            <person name="Zhao G."/>
            <person name="McManus D.P."/>
            <person name="Chen Z."/>
            <person name="Zhou Y."/>
            <person name="Wang S."/>
        </authorList>
    </citation>
    <scope>NUCLEOTIDE SEQUENCE [LARGE SCALE GENOMIC DNA]</scope>
</reference>
<name>W6UFE5_ECHGR</name>
<gene>
    <name evidence="1" type="ORF">EGR_08268</name>
</gene>
<dbReference type="EMBL" id="APAU02000101">
    <property type="protein sequence ID" value="EUB56862.1"/>
    <property type="molecule type" value="Genomic_DNA"/>
</dbReference>
<sequence length="64" mass="7167">MAKGATWLKGVGSDDIDESSISKDISYLNDKMDTIASLTEPEDLHLYLLAKMMMAFGVVHRRIH</sequence>
<comment type="caution">
    <text evidence="1">The sequence shown here is derived from an EMBL/GenBank/DDBJ whole genome shotgun (WGS) entry which is preliminary data.</text>
</comment>
<keyword evidence="2" id="KW-1185">Reference proteome</keyword>
<organism evidence="1 2">
    <name type="scientific">Echinococcus granulosus</name>
    <name type="common">Hydatid tapeworm</name>
    <dbReference type="NCBI Taxonomy" id="6210"/>
    <lineage>
        <taxon>Eukaryota</taxon>
        <taxon>Metazoa</taxon>
        <taxon>Spiralia</taxon>
        <taxon>Lophotrochozoa</taxon>
        <taxon>Platyhelminthes</taxon>
        <taxon>Cestoda</taxon>
        <taxon>Eucestoda</taxon>
        <taxon>Cyclophyllidea</taxon>
        <taxon>Taeniidae</taxon>
        <taxon>Echinococcus</taxon>
        <taxon>Echinococcus granulosus group</taxon>
    </lineage>
</organism>
<evidence type="ECO:0000313" key="1">
    <source>
        <dbReference type="EMBL" id="EUB56862.1"/>
    </source>
</evidence>
<evidence type="ECO:0000313" key="2">
    <source>
        <dbReference type="Proteomes" id="UP000019149"/>
    </source>
</evidence>
<accession>W6UFE5</accession>
<dbReference type="KEGG" id="egl:EGR_08268"/>